<proteinExistence type="predicted"/>
<dbReference type="InterPro" id="IPR007111">
    <property type="entry name" value="NACHT_NTPase"/>
</dbReference>
<protein>
    <submittedName>
        <fullName evidence="5">NACHT domain-containing protein</fullName>
    </submittedName>
</protein>
<feature type="domain" description="NACHT" evidence="3">
    <location>
        <begin position="163"/>
        <end position="492"/>
    </location>
</feature>
<dbReference type="SUPFAM" id="SSF52540">
    <property type="entry name" value="P-loop containing nucleoside triphosphate hydrolases"/>
    <property type="match status" value="1"/>
</dbReference>
<dbReference type="Gene3D" id="1.10.260.40">
    <property type="entry name" value="lambda repressor-like DNA-binding domains"/>
    <property type="match status" value="1"/>
</dbReference>
<feature type="domain" description="HTH cro/C1-type" evidence="4">
    <location>
        <begin position="19"/>
        <end position="73"/>
    </location>
</feature>
<dbReference type="AlphaFoldDB" id="A0A939JTF3"/>
<dbReference type="Gene3D" id="3.40.50.300">
    <property type="entry name" value="P-loop containing nucleotide triphosphate hydrolases"/>
    <property type="match status" value="1"/>
</dbReference>
<dbReference type="Pfam" id="PF13560">
    <property type="entry name" value="HTH_31"/>
    <property type="match status" value="1"/>
</dbReference>
<name>A0A939JTF3_9ACTN</name>
<keyword evidence="1" id="KW-0547">Nucleotide-binding</keyword>
<keyword evidence="6" id="KW-1185">Reference proteome</keyword>
<reference evidence="5" key="1">
    <citation type="submission" date="2021-03" db="EMBL/GenBank/DDBJ databases">
        <title>Streptomyces strains.</title>
        <authorList>
            <person name="Lund M.B."/>
            <person name="Toerring T."/>
        </authorList>
    </citation>
    <scope>NUCLEOTIDE SEQUENCE</scope>
    <source>
        <strain evidence="5">JCM 4242</strain>
    </source>
</reference>
<evidence type="ECO:0000313" key="6">
    <source>
        <dbReference type="Proteomes" id="UP000664781"/>
    </source>
</evidence>
<evidence type="ECO:0000259" key="4">
    <source>
        <dbReference type="PROSITE" id="PS50943"/>
    </source>
</evidence>
<dbReference type="InterPro" id="IPR001387">
    <property type="entry name" value="Cro/C1-type_HTH"/>
</dbReference>
<dbReference type="Gene3D" id="3.80.10.10">
    <property type="entry name" value="Ribonuclease Inhibitor"/>
    <property type="match status" value="1"/>
</dbReference>
<dbReference type="PROSITE" id="PS50943">
    <property type="entry name" value="HTH_CROC1"/>
    <property type="match status" value="1"/>
</dbReference>
<dbReference type="RefSeq" id="WP_207248107.1">
    <property type="nucleotide sequence ID" value="NZ_JAFMOF010000003.1"/>
</dbReference>
<keyword evidence="2" id="KW-0067">ATP-binding</keyword>
<dbReference type="SUPFAM" id="SSF52058">
    <property type="entry name" value="L domain-like"/>
    <property type="match status" value="1"/>
</dbReference>
<dbReference type="GO" id="GO:0003677">
    <property type="term" value="F:DNA binding"/>
    <property type="evidence" value="ECO:0007669"/>
    <property type="project" value="InterPro"/>
</dbReference>
<dbReference type="GO" id="GO:0005524">
    <property type="term" value="F:ATP binding"/>
    <property type="evidence" value="ECO:0007669"/>
    <property type="project" value="UniProtKB-KW"/>
</dbReference>
<comment type="caution">
    <text evidence="5">The sequence shown here is derived from an EMBL/GenBank/DDBJ whole genome shotgun (WGS) entry which is preliminary data.</text>
</comment>
<dbReference type="InterPro" id="IPR010982">
    <property type="entry name" value="Lambda_DNA-bd_dom_sf"/>
</dbReference>
<sequence>MGDAPRTPSDALTELAASLRLLRSERRLTHTALERRAGLGHTTVSQTLNGRKVPTQATVVALAKALSADPARLLALRAEAAAETAPAASRDAAFEERYRAYVVERHGRLTVVGLDLRGAGAACWPLDTAYLSLELASDRYDSFRGHDASAVVERAEKALEERRRALIRGLAGSGKTTLLQWLAVTSARQVPSDALPHLRGTVPFLLPLRRLDRGGSLPDPARFLEGAGCPLAPQQPPGWADRVLHNGRGLLLIDGIDEVPARRREQTEEWLRDLIAAYPHASFFVTTRPTAVPEGWLRGAGFAELTVRPMNRKDVHVFAKRWHRAAGAGPELEGRFKDAVRAQRPLGQLATSPLMCALMCALHRDRRGHLPRSRMELYEAALSMLLFRRDDERGIEAPEGVRLTQHEAVQLLQRLAYWLIRNGQAEMAEKTALAVVEEALPAMPTVAEQGDATRVLAHLVSRSGLLRRPTADTVDFVHRTFQDFLGAKAAVEGHDLGLLVKNAHDDQWEDVVRMAVAHARPDERVGLLGQLVARGDRAGGHAKMLLHLLAVACLEQATELDPEVRAAVEKRGAALLPPRTNAEAWELAKVGPVILDLLPGPEGLPEHEAVAVVTTATSVGGDAALALLKRYCASSSRRVRRALARSWGSFDTEEFAEEVLRRLPADCGVHVRSRADLEILPSLPQKSDITFVGDFSPADIMSAVDPGRLTRIELSSNHRITDVGFLRQLPKLRRLRLFTCSEISDLSPLDGLPLGELRVWDTRPHDLRRISALPQLEVLDLDLPVHRSHTSSLPTMPGLRELYVWQRNASRSLTGLDAFGRLEFLSLHAPAFPEEEREDLVNLPRLSRLQLVEQDMCRLLGNPRLPQVRTLSLTRPSQPVDLTPVGEVFPNLRSMAIRPDAASPAAVDLTPLADLGLHKVGVFEAEKVLGLDLFPPGTVTVVPEPRT</sequence>
<dbReference type="PANTHER" id="PTHR46844:SF1">
    <property type="entry name" value="SLR5058 PROTEIN"/>
    <property type="match status" value="1"/>
</dbReference>
<dbReference type="EMBL" id="JAFMOF010000003">
    <property type="protein sequence ID" value="MBO0655634.1"/>
    <property type="molecule type" value="Genomic_DNA"/>
</dbReference>
<dbReference type="InterPro" id="IPR032675">
    <property type="entry name" value="LRR_dom_sf"/>
</dbReference>
<dbReference type="Proteomes" id="UP000664781">
    <property type="component" value="Unassembled WGS sequence"/>
</dbReference>
<gene>
    <name evidence="5" type="ORF">J1792_23485</name>
</gene>
<evidence type="ECO:0000256" key="1">
    <source>
        <dbReference type="ARBA" id="ARBA00022741"/>
    </source>
</evidence>
<accession>A0A939JTF3</accession>
<dbReference type="SUPFAM" id="SSF47413">
    <property type="entry name" value="lambda repressor-like DNA-binding domains"/>
    <property type="match status" value="1"/>
</dbReference>
<dbReference type="PROSITE" id="PS50837">
    <property type="entry name" value="NACHT"/>
    <property type="match status" value="1"/>
</dbReference>
<dbReference type="PANTHER" id="PTHR46844">
    <property type="entry name" value="SLR5058 PROTEIN"/>
    <property type="match status" value="1"/>
</dbReference>
<evidence type="ECO:0000259" key="3">
    <source>
        <dbReference type="PROSITE" id="PS50837"/>
    </source>
</evidence>
<evidence type="ECO:0000313" key="5">
    <source>
        <dbReference type="EMBL" id="MBO0655634.1"/>
    </source>
</evidence>
<dbReference type="SMART" id="SM00530">
    <property type="entry name" value="HTH_XRE"/>
    <property type="match status" value="1"/>
</dbReference>
<dbReference type="Pfam" id="PF05729">
    <property type="entry name" value="NACHT"/>
    <property type="match status" value="1"/>
</dbReference>
<dbReference type="InterPro" id="IPR027417">
    <property type="entry name" value="P-loop_NTPase"/>
</dbReference>
<organism evidence="5 6">
    <name type="scientific">Streptomyces triculaminicus</name>
    <dbReference type="NCBI Taxonomy" id="2816232"/>
    <lineage>
        <taxon>Bacteria</taxon>
        <taxon>Bacillati</taxon>
        <taxon>Actinomycetota</taxon>
        <taxon>Actinomycetes</taxon>
        <taxon>Kitasatosporales</taxon>
        <taxon>Streptomycetaceae</taxon>
        <taxon>Streptomyces</taxon>
    </lineage>
</organism>
<evidence type="ECO:0000256" key="2">
    <source>
        <dbReference type="ARBA" id="ARBA00022840"/>
    </source>
</evidence>